<dbReference type="EMBL" id="VFOR01000002">
    <property type="protein sequence ID" value="TQL57735.1"/>
    <property type="molecule type" value="Genomic_DNA"/>
</dbReference>
<gene>
    <name evidence="1" type="ORF">FB460_1577</name>
</gene>
<name>A0A542ZBM1_9ACTN</name>
<accession>A0A542ZBM1</accession>
<sequence>MIINASETIMDETLHSVGQVCMLAGRAGNAVELWRPARRGFV</sequence>
<protein>
    <submittedName>
        <fullName evidence="1">Uncharacterized protein</fullName>
    </submittedName>
</protein>
<proteinExistence type="predicted"/>
<dbReference type="RefSeq" id="WP_281281834.1">
    <property type="nucleotide sequence ID" value="NZ_BAAAMD010000003.1"/>
</dbReference>
<evidence type="ECO:0000313" key="1">
    <source>
        <dbReference type="EMBL" id="TQL57735.1"/>
    </source>
</evidence>
<keyword evidence="2" id="KW-1185">Reference proteome</keyword>
<organism evidence="1 2">
    <name type="scientific">Propioniferax innocua</name>
    <dbReference type="NCBI Taxonomy" id="1753"/>
    <lineage>
        <taxon>Bacteria</taxon>
        <taxon>Bacillati</taxon>
        <taxon>Actinomycetota</taxon>
        <taxon>Actinomycetes</taxon>
        <taxon>Propionibacteriales</taxon>
        <taxon>Propionibacteriaceae</taxon>
        <taxon>Propioniferax</taxon>
    </lineage>
</organism>
<dbReference type="AlphaFoldDB" id="A0A542ZBM1"/>
<reference evidence="1 2" key="1">
    <citation type="submission" date="2019-06" db="EMBL/GenBank/DDBJ databases">
        <title>Sequencing the genomes of 1000 actinobacteria strains.</title>
        <authorList>
            <person name="Klenk H.-P."/>
        </authorList>
    </citation>
    <scope>NUCLEOTIDE SEQUENCE [LARGE SCALE GENOMIC DNA]</scope>
    <source>
        <strain evidence="1 2">DSM 8251</strain>
    </source>
</reference>
<dbReference type="Proteomes" id="UP000316196">
    <property type="component" value="Unassembled WGS sequence"/>
</dbReference>
<evidence type="ECO:0000313" key="2">
    <source>
        <dbReference type="Proteomes" id="UP000316196"/>
    </source>
</evidence>
<comment type="caution">
    <text evidence="1">The sequence shown here is derived from an EMBL/GenBank/DDBJ whole genome shotgun (WGS) entry which is preliminary data.</text>
</comment>